<comment type="caution">
    <text evidence="1">The sequence shown here is derived from an EMBL/GenBank/DDBJ whole genome shotgun (WGS) entry which is preliminary data.</text>
</comment>
<evidence type="ECO:0000313" key="2">
    <source>
        <dbReference type="Proteomes" id="UP001062846"/>
    </source>
</evidence>
<dbReference type="EMBL" id="CM046388">
    <property type="protein sequence ID" value="KAI8573828.1"/>
    <property type="molecule type" value="Genomic_DNA"/>
</dbReference>
<proteinExistence type="predicted"/>
<gene>
    <name evidence="1" type="ORF">RHMOL_Rhmol01G0305900</name>
</gene>
<keyword evidence="2" id="KW-1185">Reference proteome</keyword>
<name>A0ACC0Q733_RHOML</name>
<sequence>MTLWSLKSFQNRGSWMAKGGGHLTERDTAYDNPSRIEPKRSHQWFTDANEPELFPNKKQAVQAPTAKSTTGILDPDPRPSVNASNFFPSVPSQFMDRLFGGETNRPFNFTEQSVSSVAGVDSNMMRKGINEQFGNDSSVSLSISHTMEDPEICLSYGGFRKVNSNQVKNSDSGFHAPEEHHSGIGQVYNPGNETNFMSSGKGYTKEDESVALMGHTYKGNANIRSVSYAFEKGDDNSLSIGQSYDKGGFNGLSFGGFQQEPVFNPLARPLNSYEPIYDQSSVQTSETPNRGEIVVAPTAGAVVNVSQEAKPKPRRVSAPKNKSEEKVAKKEKEEPNSFPYNVKTLIMTGMLDGMPVKYISPSGQVLLPHTFERHAGCKTKQPNNYIYFENGKSANQVVEELRSTSGNQLFETIHTVTGSPINEKAFNIWKGEKLFSFMWGFLKLLAARLSLRLHGNVLFVICAFHSALSCHTLSGGRAFRNLDLESQVELNKRVFATRGGTKGVGETEADVGNYSRSDVETQSFQNKGSWMAKGGGHLTDGDAAYDNPSRVEPKRSHQWFADANEPELFPNKKQAVQTPNGKSTARILNGNPPPLGTASSFLPSVPSQFMDRLFGGETDRPFDFTEQNSCSVGTNDSSMRKNCVNNQRGNDSSVSLSISNAIEDPEICLSYGGIRKINGYQIKDSDSGFHVPEEHNRGSDQAYNQGNETDYISMGKEYSKEDESVMLMGHTYKGNSNIRSMGYAFEKGDDSNISIGHGYNKEGFNALSFGSFQEEEPDIDPLARPLSSYEFTFDQASVQISETPNGPNINEVDASTAIALPVSKVAKPRPDSASKNKSEQKVTRKEKEAPNSFPWNVKTLISTGILDGVPVKYIAVSREELAGVVKGPGYLCGCQSCNFSKVLNAHEYERHAGCKTKHPNNHIYFENGKSTYQVVQELRSIPETQLYDAIQTATGSPINQKAFLSWKESFQAATRELQRIYGKEDLHS</sequence>
<accession>A0ACC0Q733</accession>
<evidence type="ECO:0000313" key="1">
    <source>
        <dbReference type="EMBL" id="KAI8573828.1"/>
    </source>
</evidence>
<dbReference type="Proteomes" id="UP001062846">
    <property type="component" value="Chromosome 1"/>
</dbReference>
<protein>
    <submittedName>
        <fullName evidence="1">Uncharacterized protein</fullName>
    </submittedName>
</protein>
<reference evidence="1" key="1">
    <citation type="submission" date="2022-02" db="EMBL/GenBank/DDBJ databases">
        <title>Plant Genome Project.</title>
        <authorList>
            <person name="Zhang R.-G."/>
        </authorList>
    </citation>
    <scope>NUCLEOTIDE SEQUENCE</scope>
    <source>
        <strain evidence="1">AT1</strain>
    </source>
</reference>
<organism evidence="1 2">
    <name type="scientific">Rhododendron molle</name>
    <name type="common">Chinese azalea</name>
    <name type="synonym">Azalea mollis</name>
    <dbReference type="NCBI Taxonomy" id="49168"/>
    <lineage>
        <taxon>Eukaryota</taxon>
        <taxon>Viridiplantae</taxon>
        <taxon>Streptophyta</taxon>
        <taxon>Embryophyta</taxon>
        <taxon>Tracheophyta</taxon>
        <taxon>Spermatophyta</taxon>
        <taxon>Magnoliopsida</taxon>
        <taxon>eudicotyledons</taxon>
        <taxon>Gunneridae</taxon>
        <taxon>Pentapetalae</taxon>
        <taxon>asterids</taxon>
        <taxon>Ericales</taxon>
        <taxon>Ericaceae</taxon>
        <taxon>Ericoideae</taxon>
        <taxon>Rhodoreae</taxon>
        <taxon>Rhododendron</taxon>
    </lineage>
</organism>